<evidence type="ECO:0000313" key="1">
    <source>
        <dbReference type="EMBL" id="KAH7149137.1"/>
    </source>
</evidence>
<sequence>MRLGEKFEYNLVTFEFERKTQFSSFIQLGDPPILKALECIINIAIAVTRQTASAPPANPHTIQVVIGSYPSYPSYPLVCTYSSIQSKVCSSANSRPKHAWESTRTFEFFSSSLDQWERHFPSWFGSSGHHDDNKLAITRLLSMSPQPAAPRLFPLVPEPRLNQAEDKEKKNSSSKWRQPVDPPDILCTLARRRKWRQMAMKSSPINLETCRSGTSCLAA</sequence>
<organism evidence="1 2">
    <name type="scientific">Dactylonectria estremocensis</name>
    <dbReference type="NCBI Taxonomy" id="1079267"/>
    <lineage>
        <taxon>Eukaryota</taxon>
        <taxon>Fungi</taxon>
        <taxon>Dikarya</taxon>
        <taxon>Ascomycota</taxon>
        <taxon>Pezizomycotina</taxon>
        <taxon>Sordariomycetes</taxon>
        <taxon>Hypocreomycetidae</taxon>
        <taxon>Hypocreales</taxon>
        <taxon>Nectriaceae</taxon>
        <taxon>Dactylonectria</taxon>
    </lineage>
</organism>
<accession>A0A9P9F137</accession>
<name>A0A9P9F137_9HYPO</name>
<reference evidence="1" key="1">
    <citation type="journal article" date="2021" name="Nat. Commun.">
        <title>Genetic determinants of endophytism in the Arabidopsis root mycobiome.</title>
        <authorList>
            <person name="Mesny F."/>
            <person name="Miyauchi S."/>
            <person name="Thiergart T."/>
            <person name="Pickel B."/>
            <person name="Atanasova L."/>
            <person name="Karlsson M."/>
            <person name="Huettel B."/>
            <person name="Barry K.W."/>
            <person name="Haridas S."/>
            <person name="Chen C."/>
            <person name="Bauer D."/>
            <person name="Andreopoulos W."/>
            <person name="Pangilinan J."/>
            <person name="LaButti K."/>
            <person name="Riley R."/>
            <person name="Lipzen A."/>
            <person name="Clum A."/>
            <person name="Drula E."/>
            <person name="Henrissat B."/>
            <person name="Kohler A."/>
            <person name="Grigoriev I.V."/>
            <person name="Martin F.M."/>
            <person name="Hacquard S."/>
        </authorList>
    </citation>
    <scope>NUCLEOTIDE SEQUENCE</scope>
    <source>
        <strain evidence="1">MPI-CAGE-AT-0021</strain>
    </source>
</reference>
<proteinExistence type="predicted"/>
<comment type="caution">
    <text evidence="1">The sequence shown here is derived from an EMBL/GenBank/DDBJ whole genome shotgun (WGS) entry which is preliminary data.</text>
</comment>
<dbReference type="Proteomes" id="UP000717696">
    <property type="component" value="Unassembled WGS sequence"/>
</dbReference>
<protein>
    <submittedName>
        <fullName evidence="1">Uncharacterized protein</fullName>
    </submittedName>
</protein>
<keyword evidence="2" id="KW-1185">Reference proteome</keyword>
<gene>
    <name evidence="1" type="ORF">B0J13DRAFT_297660</name>
</gene>
<dbReference type="AlphaFoldDB" id="A0A9P9F137"/>
<dbReference type="EMBL" id="JAGMUU010000007">
    <property type="protein sequence ID" value="KAH7149137.1"/>
    <property type="molecule type" value="Genomic_DNA"/>
</dbReference>
<evidence type="ECO:0000313" key="2">
    <source>
        <dbReference type="Proteomes" id="UP000717696"/>
    </source>
</evidence>